<dbReference type="STRING" id="257708.RGI145_02025"/>
<sequence length="152" mass="16441">MTPPSLHHVADIAVEVGEPIAVGETGEGLRRIVPILGGSVRGPRLSGRILPAGADFQVIRADGYTTLEARYVVELDDGALVYIVNTGVRHGPPEVMARITRGEPVPPEQVYFRTAPRFETAAAAHAWLTRPLFLATGIRRPDRVELAVFAVE</sequence>
<evidence type="ECO:0000256" key="1">
    <source>
        <dbReference type="HAMAP-Rule" id="MF_00775"/>
    </source>
</evidence>
<reference evidence="3 5" key="2">
    <citation type="journal article" date="2019" name="Microb. Pathog.">
        <title>Comparison of VITEK 2, MALDI-TOF MS, 16S rRNA gene sequencing, and whole-genome sequencing for identification of Roseomonas mucosa.</title>
        <authorList>
            <person name="Rudolph W.W."/>
            <person name="Gunzer F."/>
            <person name="Trauth M."/>
            <person name="Bunk B."/>
            <person name="Bigge R."/>
            <person name="Schrottner P."/>
        </authorList>
    </citation>
    <scope>NUCLEOTIDE SEQUENCE [LARGE SCALE GENOMIC DNA]</scope>
    <source>
        <strain evidence="3 5">DSM 103800</strain>
    </source>
</reference>
<evidence type="ECO:0000313" key="2">
    <source>
        <dbReference type="EMBL" id="APT56074.1"/>
    </source>
</evidence>
<keyword evidence="5" id="KW-1185">Reference proteome</keyword>
<dbReference type="KEGG" id="rgi:RGI145_02025"/>
<comment type="similarity">
    <text evidence="1">Belongs to the UPF0311 family.</text>
</comment>
<proteinExistence type="inferred from homology"/>
<accession>A0A1L7AB90</accession>
<name>A0A1L7AB90_9PROT</name>
<evidence type="ECO:0000313" key="4">
    <source>
        <dbReference type="Proteomes" id="UP000185494"/>
    </source>
</evidence>
<reference evidence="3" key="3">
    <citation type="submission" date="2023-09" db="EMBL/GenBank/DDBJ databases">
        <authorList>
            <person name="Schober I."/>
            <person name="Bunk B."/>
        </authorList>
    </citation>
    <scope>NUCLEOTIDE SEQUENCE</scope>
    <source>
        <strain evidence="3">DSM 103800</strain>
    </source>
</reference>
<evidence type="ECO:0000313" key="5">
    <source>
        <dbReference type="Proteomes" id="UP001258945"/>
    </source>
</evidence>
<organism evidence="2 4">
    <name type="scientific">Roseomonas gilardii</name>
    <dbReference type="NCBI Taxonomy" id="257708"/>
    <lineage>
        <taxon>Bacteria</taxon>
        <taxon>Pseudomonadati</taxon>
        <taxon>Pseudomonadota</taxon>
        <taxon>Alphaproteobacteria</taxon>
        <taxon>Acetobacterales</taxon>
        <taxon>Roseomonadaceae</taxon>
        <taxon>Roseomonas</taxon>
    </lineage>
</organism>
<dbReference type="InterPro" id="IPR020915">
    <property type="entry name" value="UPF0311"/>
</dbReference>
<dbReference type="Proteomes" id="UP000185494">
    <property type="component" value="Chromosome 1"/>
</dbReference>
<dbReference type="RefSeq" id="WP_075797029.1">
    <property type="nucleotide sequence ID" value="NZ_CP015583.1"/>
</dbReference>
<dbReference type="PANTHER" id="PTHR37315:SF1">
    <property type="entry name" value="UPF0311 PROTEIN BLR7842"/>
    <property type="match status" value="1"/>
</dbReference>
<dbReference type="Gene3D" id="2.40.160.20">
    <property type="match status" value="1"/>
</dbReference>
<dbReference type="Proteomes" id="UP001258945">
    <property type="component" value="Unassembled WGS sequence"/>
</dbReference>
<dbReference type="EMBL" id="CP015583">
    <property type="protein sequence ID" value="APT56074.1"/>
    <property type="molecule type" value="Genomic_DNA"/>
</dbReference>
<gene>
    <name evidence="2" type="ORF">RGI145_02025</name>
    <name evidence="3" type="ORF">RQ831_04305</name>
</gene>
<dbReference type="AlphaFoldDB" id="A0A1L7AB90"/>
<dbReference type="HAMAP" id="MF_00775">
    <property type="entry name" value="UPF0311"/>
    <property type="match status" value="1"/>
</dbReference>
<protein>
    <recommendedName>
        <fullName evidence="1">UPF0311 protein RGI145_02025</fullName>
    </recommendedName>
</protein>
<dbReference type="eggNOG" id="ENOG5032SS8">
    <property type="taxonomic scope" value="Bacteria"/>
</dbReference>
<dbReference type="EMBL" id="JAVVDO010000004">
    <property type="protein sequence ID" value="MDT8330263.1"/>
    <property type="molecule type" value="Genomic_DNA"/>
</dbReference>
<evidence type="ECO:0000313" key="3">
    <source>
        <dbReference type="EMBL" id="MDT8330263.1"/>
    </source>
</evidence>
<dbReference type="PANTHER" id="PTHR37315">
    <property type="entry name" value="UPF0311 PROTEIN BLR7842"/>
    <property type="match status" value="1"/>
</dbReference>
<reference evidence="2 4" key="1">
    <citation type="submission" date="2016-05" db="EMBL/GenBank/DDBJ databases">
        <title>Complete Genome and Methylome Analysis of Psychrotrophic Bacterial Isolates from Antarctic Lake Untersee.</title>
        <authorList>
            <person name="Fomenkov A."/>
            <person name="Akimov V.N."/>
            <person name="Vasilyeva L.V."/>
            <person name="Andersen D."/>
            <person name="Vincze T."/>
            <person name="Roberts R.J."/>
        </authorList>
    </citation>
    <scope>NUCLEOTIDE SEQUENCE [LARGE SCALE GENOMIC DNA]</scope>
    <source>
        <strain evidence="2 4">U14-5</strain>
    </source>
</reference>
<dbReference type="Pfam" id="PF11578">
    <property type="entry name" value="DUF3237"/>
    <property type="match status" value="1"/>
</dbReference>